<organism evidence="1 2">
    <name type="scientific">Novosphingobium panipatense</name>
    <dbReference type="NCBI Taxonomy" id="428991"/>
    <lineage>
        <taxon>Bacteria</taxon>
        <taxon>Pseudomonadati</taxon>
        <taxon>Pseudomonadota</taxon>
        <taxon>Alphaproteobacteria</taxon>
        <taxon>Sphingomonadales</taxon>
        <taxon>Sphingomonadaceae</taxon>
        <taxon>Novosphingobium</taxon>
    </lineage>
</organism>
<accession>A0ABY1QPG6</accession>
<keyword evidence="2" id="KW-1185">Reference proteome</keyword>
<evidence type="ECO:0000313" key="2">
    <source>
        <dbReference type="Proteomes" id="UP001157910"/>
    </source>
</evidence>
<proteinExistence type="predicted"/>
<dbReference type="EMBL" id="FXUI01000008">
    <property type="protein sequence ID" value="SMP75455.1"/>
    <property type="molecule type" value="Genomic_DNA"/>
</dbReference>
<dbReference type="RefSeq" id="WP_283406628.1">
    <property type="nucleotide sequence ID" value="NZ_FXUI01000008.1"/>
</dbReference>
<sequence>MNEVPLAALNTRRPVRGKARALGRPGIGPPLPLKPKVLLALTLPLIVNVAAPARLPAATPSQPPASFRPLPAEESDRLYPFYMPMEGLRAPATTLRVKCEASRAAGREVYEGRGADPLQGRAEGGYEFIYEATDSRGRPCVYPFSPWMPQVVGALQGTQYIFRSSVPGSRITFRTADEWATLNLRLFEVGEQRVHFEMRDIELDFPGAIQPKGAVHLEVTGTRRPGLFTAVLRRVRVYGGKNAIFIPNGQTMLYIEDGDIAGNVGTNTDQEHTAYINGTLVSHFRNTEFHGQRAWQDLSSGHQLKDKAYLRVYENVTVSNTPQGSTPSAMPLVDASAFGFTWADGLRIRRIEPAQAVREGLVDLRTDILYGERGNYPWSVVADPVWTMPSNPLAALDKVYLSVFLHTSVESFRDEPFVFALRTSGRSFGADGTHVEGDGNQGEQRAVSLAYGTTGRFERTYAPGSWTYTDPQLPPGSEWVLDRNRFIRHALGLIGR</sequence>
<gene>
    <name evidence="1" type="ORF">SAMN06296065_10864</name>
</gene>
<comment type="caution">
    <text evidence="1">The sequence shown here is derived from an EMBL/GenBank/DDBJ whole genome shotgun (WGS) entry which is preliminary data.</text>
</comment>
<reference evidence="1 2" key="1">
    <citation type="submission" date="2017-05" db="EMBL/GenBank/DDBJ databases">
        <authorList>
            <person name="Varghese N."/>
            <person name="Submissions S."/>
        </authorList>
    </citation>
    <scope>NUCLEOTIDE SEQUENCE [LARGE SCALE GENOMIC DNA]</scope>
    <source>
        <strain evidence="1 2">SM16</strain>
    </source>
</reference>
<evidence type="ECO:0008006" key="3">
    <source>
        <dbReference type="Google" id="ProtNLM"/>
    </source>
</evidence>
<evidence type="ECO:0000313" key="1">
    <source>
        <dbReference type="EMBL" id="SMP75455.1"/>
    </source>
</evidence>
<name>A0ABY1QPG6_9SPHN</name>
<protein>
    <recommendedName>
        <fullName evidence="3">Polysaccharide lyase-like protein</fullName>
    </recommendedName>
</protein>
<dbReference type="Proteomes" id="UP001157910">
    <property type="component" value="Unassembled WGS sequence"/>
</dbReference>